<dbReference type="Pfam" id="PF00059">
    <property type="entry name" value="Lectin_C"/>
    <property type="match status" value="1"/>
</dbReference>
<feature type="domain" description="C-type lectin" evidence="2">
    <location>
        <begin position="69"/>
        <end position="172"/>
    </location>
</feature>
<dbReference type="AlphaFoldDB" id="A0A0C2BTA8"/>
<accession>A0A0C2BTA8</accession>
<dbReference type="InterPro" id="IPR001304">
    <property type="entry name" value="C-type_lectin-like"/>
</dbReference>
<dbReference type="CDD" id="cd00037">
    <property type="entry name" value="CLECT"/>
    <property type="match status" value="1"/>
</dbReference>
<dbReference type="OrthoDB" id="418245at2759"/>
<dbReference type="InterPro" id="IPR016187">
    <property type="entry name" value="CTDL_fold"/>
</dbReference>
<dbReference type="EMBL" id="KN768065">
    <property type="protein sequence ID" value="KIH47143.1"/>
    <property type="molecule type" value="Genomic_DNA"/>
</dbReference>
<dbReference type="InterPro" id="IPR016186">
    <property type="entry name" value="C-type_lectin-like/link_sf"/>
</dbReference>
<gene>
    <name evidence="3" type="ORF">ANCDUO_22801</name>
</gene>
<dbReference type="PANTHER" id="PTHR22803">
    <property type="entry name" value="MANNOSE, PHOSPHOLIPASE, LECTIN RECEPTOR RELATED"/>
    <property type="match status" value="1"/>
</dbReference>
<dbReference type="InterPro" id="IPR050111">
    <property type="entry name" value="C-type_lectin/snaclec_domain"/>
</dbReference>
<dbReference type="PROSITE" id="PS50041">
    <property type="entry name" value="C_TYPE_LECTIN_2"/>
    <property type="match status" value="1"/>
</dbReference>
<dbReference type="Proteomes" id="UP000054047">
    <property type="component" value="Unassembled WGS sequence"/>
</dbReference>
<proteinExistence type="predicted"/>
<dbReference type="Gene3D" id="3.10.100.10">
    <property type="entry name" value="Mannose-Binding Protein A, subunit A"/>
    <property type="match status" value="1"/>
</dbReference>
<sequence length="203" mass="23406">MAEDGAYWLVPPCLGQSDDSVSDLFGLYHQIFDGTDARMWVFAATALVLLCFHEAKTEKAKICSPWYDKFGKCYAVFCGWHNFDEAEGVCRENGAHLTSIHSEEENSFILGIVRGRYGRKHWGEDQTKGETWIGFTRAHGDIHGWYWVDGTAKDFVKWWPTEPNNWHKKEECGENFRLLIHQTDKQKGPVTQPFPGLQRPQHQ</sequence>
<feature type="region of interest" description="Disordered" evidence="1">
    <location>
        <begin position="184"/>
        <end position="203"/>
    </location>
</feature>
<organism evidence="3 4">
    <name type="scientific">Ancylostoma duodenale</name>
    <dbReference type="NCBI Taxonomy" id="51022"/>
    <lineage>
        <taxon>Eukaryota</taxon>
        <taxon>Metazoa</taxon>
        <taxon>Ecdysozoa</taxon>
        <taxon>Nematoda</taxon>
        <taxon>Chromadorea</taxon>
        <taxon>Rhabditida</taxon>
        <taxon>Rhabditina</taxon>
        <taxon>Rhabditomorpha</taxon>
        <taxon>Strongyloidea</taxon>
        <taxon>Ancylostomatidae</taxon>
        <taxon>Ancylostomatinae</taxon>
        <taxon>Ancylostoma</taxon>
    </lineage>
</organism>
<name>A0A0C2BTA8_9BILA</name>
<evidence type="ECO:0000256" key="1">
    <source>
        <dbReference type="SAM" id="MobiDB-lite"/>
    </source>
</evidence>
<evidence type="ECO:0000259" key="2">
    <source>
        <dbReference type="PROSITE" id="PS50041"/>
    </source>
</evidence>
<evidence type="ECO:0000313" key="4">
    <source>
        <dbReference type="Proteomes" id="UP000054047"/>
    </source>
</evidence>
<reference evidence="3 4" key="1">
    <citation type="submission" date="2013-12" db="EMBL/GenBank/DDBJ databases">
        <title>Draft genome of the parsitic nematode Ancylostoma duodenale.</title>
        <authorList>
            <person name="Mitreva M."/>
        </authorList>
    </citation>
    <scope>NUCLEOTIDE SEQUENCE [LARGE SCALE GENOMIC DNA]</scope>
    <source>
        <strain evidence="3 4">Zhejiang</strain>
    </source>
</reference>
<dbReference type="SUPFAM" id="SSF56436">
    <property type="entry name" value="C-type lectin-like"/>
    <property type="match status" value="1"/>
</dbReference>
<protein>
    <submittedName>
        <fullName evidence="3">Lectin C-type domain protein</fullName>
    </submittedName>
</protein>
<evidence type="ECO:0000313" key="3">
    <source>
        <dbReference type="EMBL" id="KIH47143.1"/>
    </source>
</evidence>
<keyword evidence="4" id="KW-1185">Reference proteome</keyword>
<dbReference type="SMART" id="SM00034">
    <property type="entry name" value="CLECT"/>
    <property type="match status" value="1"/>
</dbReference>